<comment type="caution">
    <text evidence="1">The sequence shown here is derived from an EMBL/GenBank/DDBJ whole genome shotgun (WGS) entry which is preliminary data.</text>
</comment>
<sequence>MAAIARVADLSKAHLKLCDDLLGTLAQKNQSTNNISEMRKALWEKVFSEGWTPETDNPGPGLLRKRTSEETALYVGTLNEDVPVRSKGNMIPDYRRARQPVMLKASFQFGGKLAFVWVDSNYQKIPAESVDIDGDMSFEEVKGMVASHYDTNEVDRVGGYNWEKVTYWARHRIVTLAHRTNVGVGVIGRPKPLPDVQEDLDELQRVRLVEQYMREEEMGEEE</sequence>
<proteinExistence type="predicted"/>
<gene>
    <name evidence="1" type="ORF">CKAH01_12028</name>
</gene>
<protein>
    <submittedName>
        <fullName evidence="1">Uncharacterized protein</fullName>
    </submittedName>
</protein>
<dbReference type="AlphaFoldDB" id="A0AAD9YSF8"/>
<evidence type="ECO:0000313" key="1">
    <source>
        <dbReference type="EMBL" id="KAK2777480.1"/>
    </source>
</evidence>
<reference evidence="1" key="1">
    <citation type="submission" date="2023-02" db="EMBL/GenBank/DDBJ databases">
        <title>Colletotrichum kahawae CIFC_Que2 genome sequencing and assembly.</title>
        <authorList>
            <person name="Baroncelli R."/>
        </authorList>
    </citation>
    <scope>NUCLEOTIDE SEQUENCE</scope>
    <source>
        <strain evidence="1">CIFC_Que2</strain>
    </source>
</reference>
<accession>A0AAD9YSF8</accession>
<keyword evidence="2" id="KW-1185">Reference proteome</keyword>
<dbReference type="EMBL" id="VYYT01000018">
    <property type="protein sequence ID" value="KAK2777480.1"/>
    <property type="molecule type" value="Genomic_DNA"/>
</dbReference>
<organism evidence="1 2">
    <name type="scientific">Colletotrichum kahawae</name>
    <name type="common">Coffee berry disease fungus</name>
    <dbReference type="NCBI Taxonomy" id="34407"/>
    <lineage>
        <taxon>Eukaryota</taxon>
        <taxon>Fungi</taxon>
        <taxon>Dikarya</taxon>
        <taxon>Ascomycota</taxon>
        <taxon>Pezizomycotina</taxon>
        <taxon>Sordariomycetes</taxon>
        <taxon>Hypocreomycetidae</taxon>
        <taxon>Glomerellales</taxon>
        <taxon>Glomerellaceae</taxon>
        <taxon>Colletotrichum</taxon>
        <taxon>Colletotrichum gloeosporioides species complex</taxon>
    </lineage>
</organism>
<dbReference type="Proteomes" id="UP001281614">
    <property type="component" value="Unassembled WGS sequence"/>
</dbReference>
<evidence type="ECO:0000313" key="2">
    <source>
        <dbReference type="Proteomes" id="UP001281614"/>
    </source>
</evidence>
<name>A0AAD9YSF8_COLKA</name>